<dbReference type="Pfam" id="PF18602">
    <property type="entry name" value="Rap1a"/>
    <property type="match status" value="1"/>
</dbReference>
<dbReference type="Gene3D" id="1.10.890.40">
    <property type="match status" value="1"/>
</dbReference>
<evidence type="ECO:0000313" key="2">
    <source>
        <dbReference type="EMBL" id="PWC10139.1"/>
    </source>
</evidence>
<dbReference type="InterPro" id="IPR041238">
    <property type="entry name" value="Rap1a"/>
</dbReference>
<dbReference type="Proteomes" id="UP000296159">
    <property type="component" value="Unassembled WGS sequence"/>
</dbReference>
<evidence type="ECO:0000313" key="3">
    <source>
        <dbReference type="Proteomes" id="UP000296159"/>
    </source>
</evidence>
<gene>
    <name evidence="2" type="ORF">DDT56_22510</name>
</gene>
<proteinExistence type="predicted"/>
<protein>
    <recommendedName>
        <fullName evidence="1">Rap1a immunity protein domain-containing protein</fullName>
    </recommendedName>
</protein>
<dbReference type="EMBL" id="QDKH01000040">
    <property type="protein sequence ID" value="PWC10139.1"/>
    <property type="molecule type" value="Genomic_DNA"/>
</dbReference>
<reference evidence="2 3" key="1">
    <citation type="submission" date="2018-04" db="EMBL/GenBank/DDBJ databases">
        <title>Brenneria corticis sp.nov.</title>
        <authorList>
            <person name="Li Y."/>
        </authorList>
    </citation>
    <scope>NUCLEOTIDE SEQUENCE [LARGE SCALE GENOMIC DNA]</scope>
    <source>
        <strain evidence="2 3">CFCC 11842</strain>
    </source>
</reference>
<dbReference type="AlphaFoldDB" id="A0A2U1TL98"/>
<feature type="domain" description="Rap1a immunity protein" evidence="1">
    <location>
        <begin position="10"/>
        <end position="90"/>
    </location>
</feature>
<organism evidence="2 3">
    <name type="scientific">Brenneria corticis</name>
    <dbReference type="NCBI Taxonomy" id="2173106"/>
    <lineage>
        <taxon>Bacteria</taxon>
        <taxon>Pseudomonadati</taxon>
        <taxon>Pseudomonadota</taxon>
        <taxon>Gammaproteobacteria</taxon>
        <taxon>Enterobacterales</taxon>
        <taxon>Pectobacteriaceae</taxon>
        <taxon>Brenneria</taxon>
    </lineage>
</organism>
<accession>A0A2U1TL98</accession>
<keyword evidence="3" id="KW-1185">Reference proteome</keyword>
<evidence type="ECO:0000259" key="1">
    <source>
        <dbReference type="Pfam" id="PF18602"/>
    </source>
</evidence>
<name>A0A2U1TL98_9GAMM</name>
<sequence length="95" mass="10994">MSRNDVNLSGRDLLRAWTAQNDNQARQQADMYLLGVFDATEGKSWCSYNVLKSLTLSEIVFSYFKKLPAERLQERAAHLIEEALIQNNSCKERRK</sequence>
<comment type="caution">
    <text evidence="2">The sequence shown here is derived from an EMBL/GenBank/DDBJ whole genome shotgun (WGS) entry which is preliminary data.</text>
</comment>